<accession>A0AAN6PVI9</accession>
<organism evidence="1 2">
    <name type="scientific">Parathielavia hyrcaniae</name>
    <dbReference type="NCBI Taxonomy" id="113614"/>
    <lineage>
        <taxon>Eukaryota</taxon>
        <taxon>Fungi</taxon>
        <taxon>Dikarya</taxon>
        <taxon>Ascomycota</taxon>
        <taxon>Pezizomycotina</taxon>
        <taxon>Sordariomycetes</taxon>
        <taxon>Sordariomycetidae</taxon>
        <taxon>Sordariales</taxon>
        <taxon>Chaetomiaceae</taxon>
        <taxon>Parathielavia</taxon>
    </lineage>
</organism>
<sequence length="71" mass="7420">MPPVPLAPVSSAAREAAASAWAPGPSCTAPSAISTSSSRTTACYIRTTPAALGYVALPEDQKAYRWRATRR</sequence>
<dbReference type="Proteomes" id="UP001305647">
    <property type="component" value="Unassembled WGS sequence"/>
</dbReference>
<evidence type="ECO:0000313" key="1">
    <source>
        <dbReference type="EMBL" id="KAK4097414.1"/>
    </source>
</evidence>
<dbReference type="AlphaFoldDB" id="A0AAN6PVI9"/>
<evidence type="ECO:0000313" key="2">
    <source>
        <dbReference type="Proteomes" id="UP001305647"/>
    </source>
</evidence>
<protein>
    <submittedName>
        <fullName evidence="1">Uncharacterized protein</fullName>
    </submittedName>
</protein>
<reference evidence="1" key="1">
    <citation type="journal article" date="2023" name="Mol. Phylogenet. Evol.">
        <title>Genome-scale phylogeny and comparative genomics of the fungal order Sordariales.</title>
        <authorList>
            <person name="Hensen N."/>
            <person name="Bonometti L."/>
            <person name="Westerberg I."/>
            <person name="Brannstrom I.O."/>
            <person name="Guillou S."/>
            <person name="Cros-Aarteil S."/>
            <person name="Calhoun S."/>
            <person name="Haridas S."/>
            <person name="Kuo A."/>
            <person name="Mondo S."/>
            <person name="Pangilinan J."/>
            <person name="Riley R."/>
            <person name="LaButti K."/>
            <person name="Andreopoulos B."/>
            <person name="Lipzen A."/>
            <person name="Chen C."/>
            <person name="Yan M."/>
            <person name="Daum C."/>
            <person name="Ng V."/>
            <person name="Clum A."/>
            <person name="Steindorff A."/>
            <person name="Ohm R.A."/>
            <person name="Martin F."/>
            <person name="Silar P."/>
            <person name="Natvig D.O."/>
            <person name="Lalanne C."/>
            <person name="Gautier V."/>
            <person name="Ament-Velasquez S.L."/>
            <person name="Kruys A."/>
            <person name="Hutchinson M.I."/>
            <person name="Powell A.J."/>
            <person name="Barry K."/>
            <person name="Miller A.N."/>
            <person name="Grigoriev I.V."/>
            <person name="Debuchy R."/>
            <person name="Gladieux P."/>
            <person name="Hiltunen Thoren M."/>
            <person name="Johannesson H."/>
        </authorList>
    </citation>
    <scope>NUCLEOTIDE SEQUENCE</scope>
    <source>
        <strain evidence="1">CBS 757.83</strain>
    </source>
</reference>
<gene>
    <name evidence="1" type="ORF">N658DRAFT_500484</name>
</gene>
<proteinExistence type="predicted"/>
<reference evidence="1" key="2">
    <citation type="submission" date="2023-05" db="EMBL/GenBank/DDBJ databases">
        <authorList>
            <consortium name="Lawrence Berkeley National Laboratory"/>
            <person name="Steindorff A."/>
            <person name="Hensen N."/>
            <person name="Bonometti L."/>
            <person name="Westerberg I."/>
            <person name="Brannstrom I.O."/>
            <person name="Guillou S."/>
            <person name="Cros-Aarteil S."/>
            <person name="Calhoun S."/>
            <person name="Haridas S."/>
            <person name="Kuo A."/>
            <person name="Mondo S."/>
            <person name="Pangilinan J."/>
            <person name="Riley R."/>
            <person name="Labutti K."/>
            <person name="Andreopoulos B."/>
            <person name="Lipzen A."/>
            <person name="Chen C."/>
            <person name="Yanf M."/>
            <person name="Daum C."/>
            <person name="Ng V."/>
            <person name="Clum A."/>
            <person name="Ohm R."/>
            <person name="Martin F."/>
            <person name="Silar P."/>
            <person name="Natvig D."/>
            <person name="Lalanne C."/>
            <person name="Gautier V."/>
            <person name="Ament-Velasquez S.L."/>
            <person name="Kruys A."/>
            <person name="Hutchinson M.I."/>
            <person name="Powell A.J."/>
            <person name="Barry K."/>
            <person name="Miller A.N."/>
            <person name="Grigoriev I.V."/>
            <person name="Debuchy R."/>
            <person name="Gladieux P."/>
            <person name="Thoren M.H."/>
            <person name="Johannesson H."/>
        </authorList>
    </citation>
    <scope>NUCLEOTIDE SEQUENCE</scope>
    <source>
        <strain evidence="1">CBS 757.83</strain>
    </source>
</reference>
<dbReference type="EMBL" id="MU863676">
    <property type="protein sequence ID" value="KAK4097414.1"/>
    <property type="molecule type" value="Genomic_DNA"/>
</dbReference>
<name>A0AAN6PVI9_9PEZI</name>
<comment type="caution">
    <text evidence="1">The sequence shown here is derived from an EMBL/GenBank/DDBJ whole genome shotgun (WGS) entry which is preliminary data.</text>
</comment>
<keyword evidence="2" id="KW-1185">Reference proteome</keyword>